<sequence length="56" mass="5582">MALGPGAEAALAFFTASFASPSVGSVAFCCFSGSFAGSIRSQSPSTSSRLGSEWVT</sequence>
<protein>
    <submittedName>
        <fullName evidence="2">Uncharacterized protein</fullName>
    </submittedName>
</protein>
<proteinExistence type="predicted"/>
<evidence type="ECO:0000313" key="3">
    <source>
        <dbReference type="Proteomes" id="UP000828390"/>
    </source>
</evidence>
<evidence type="ECO:0000313" key="2">
    <source>
        <dbReference type="EMBL" id="KAH3859198.1"/>
    </source>
</evidence>
<feature type="compositionally biased region" description="Low complexity" evidence="1">
    <location>
        <begin position="38"/>
        <end position="56"/>
    </location>
</feature>
<gene>
    <name evidence="2" type="ORF">DPMN_101914</name>
</gene>
<name>A0A9D4R9H8_DREPO</name>
<evidence type="ECO:0000256" key="1">
    <source>
        <dbReference type="SAM" id="MobiDB-lite"/>
    </source>
</evidence>
<dbReference type="Proteomes" id="UP000828390">
    <property type="component" value="Unassembled WGS sequence"/>
</dbReference>
<dbReference type="AlphaFoldDB" id="A0A9D4R9H8"/>
<organism evidence="2 3">
    <name type="scientific">Dreissena polymorpha</name>
    <name type="common">Zebra mussel</name>
    <name type="synonym">Mytilus polymorpha</name>
    <dbReference type="NCBI Taxonomy" id="45954"/>
    <lineage>
        <taxon>Eukaryota</taxon>
        <taxon>Metazoa</taxon>
        <taxon>Spiralia</taxon>
        <taxon>Lophotrochozoa</taxon>
        <taxon>Mollusca</taxon>
        <taxon>Bivalvia</taxon>
        <taxon>Autobranchia</taxon>
        <taxon>Heteroconchia</taxon>
        <taxon>Euheterodonta</taxon>
        <taxon>Imparidentia</taxon>
        <taxon>Neoheterodontei</taxon>
        <taxon>Myida</taxon>
        <taxon>Dreissenoidea</taxon>
        <taxon>Dreissenidae</taxon>
        <taxon>Dreissena</taxon>
    </lineage>
</organism>
<comment type="caution">
    <text evidence="2">The sequence shown here is derived from an EMBL/GenBank/DDBJ whole genome shotgun (WGS) entry which is preliminary data.</text>
</comment>
<accession>A0A9D4R9H8</accession>
<keyword evidence="3" id="KW-1185">Reference proteome</keyword>
<feature type="region of interest" description="Disordered" evidence="1">
    <location>
        <begin position="37"/>
        <end position="56"/>
    </location>
</feature>
<dbReference type="EMBL" id="JAIWYP010000003">
    <property type="protein sequence ID" value="KAH3859198.1"/>
    <property type="molecule type" value="Genomic_DNA"/>
</dbReference>
<reference evidence="2" key="1">
    <citation type="journal article" date="2019" name="bioRxiv">
        <title>The Genome of the Zebra Mussel, Dreissena polymorpha: A Resource for Invasive Species Research.</title>
        <authorList>
            <person name="McCartney M.A."/>
            <person name="Auch B."/>
            <person name="Kono T."/>
            <person name="Mallez S."/>
            <person name="Zhang Y."/>
            <person name="Obille A."/>
            <person name="Becker A."/>
            <person name="Abrahante J.E."/>
            <person name="Garbe J."/>
            <person name="Badalamenti J.P."/>
            <person name="Herman A."/>
            <person name="Mangelson H."/>
            <person name="Liachko I."/>
            <person name="Sullivan S."/>
            <person name="Sone E.D."/>
            <person name="Koren S."/>
            <person name="Silverstein K.A.T."/>
            <person name="Beckman K.B."/>
            <person name="Gohl D.M."/>
        </authorList>
    </citation>
    <scope>NUCLEOTIDE SEQUENCE</scope>
    <source>
        <strain evidence="2">Duluth1</strain>
        <tissue evidence="2">Whole animal</tissue>
    </source>
</reference>
<reference evidence="2" key="2">
    <citation type="submission" date="2020-11" db="EMBL/GenBank/DDBJ databases">
        <authorList>
            <person name="McCartney M.A."/>
            <person name="Auch B."/>
            <person name="Kono T."/>
            <person name="Mallez S."/>
            <person name="Becker A."/>
            <person name="Gohl D.M."/>
            <person name="Silverstein K.A.T."/>
            <person name="Koren S."/>
            <person name="Bechman K.B."/>
            <person name="Herman A."/>
            <person name="Abrahante J.E."/>
            <person name="Garbe J."/>
        </authorList>
    </citation>
    <scope>NUCLEOTIDE SEQUENCE</scope>
    <source>
        <strain evidence="2">Duluth1</strain>
        <tissue evidence="2">Whole animal</tissue>
    </source>
</reference>